<accession>A0ABT3KQ21</accession>
<dbReference type="Pfam" id="PF03872">
    <property type="entry name" value="RseA_N"/>
    <property type="match status" value="1"/>
</dbReference>
<evidence type="ECO:0000259" key="1">
    <source>
        <dbReference type="Pfam" id="PF03872"/>
    </source>
</evidence>
<sequence length="205" mass="21410">MVDDGHRRECLSALADGRLEGEELAATLAFAAETGEGRATWALYHLVGDALRSADLARPANPALMSRLRNRLAQEAPPARPQNPVQLGVLAPALSSAANAAVFRWKVLAGCASLAAAVAIGWAALVSWQGAGASGGARLALVPGRAASVQEEPTVVQADSQGQPLMVRDPRLDELLAAHKQFGSMSALQMPADFLRNATFETSGH</sequence>
<dbReference type="InterPro" id="IPR036147">
    <property type="entry name" value="Anti-sigma_E_RseA_N_sf"/>
</dbReference>
<keyword evidence="3" id="KW-1185">Reference proteome</keyword>
<protein>
    <submittedName>
        <fullName evidence="2">Anti-anti-sigma factor</fullName>
    </submittedName>
</protein>
<proteinExistence type="predicted"/>
<name>A0ABT3KQ21_9BURK</name>
<feature type="domain" description="Anti sigma-E protein RseA N-terminal" evidence="1">
    <location>
        <begin position="8"/>
        <end position="76"/>
    </location>
</feature>
<gene>
    <name evidence="2" type="ORF">D5039_04220</name>
</gene>
<dbReference type="InterPro" id="IPR005572">
    <property type="entry name" value="Anti-sigma_E_RseA_N"/>
</dbReference>
<reference evidence="3" key="1">
    <citation type="submission" date="2023-07" db="EMBL/GenBank/DDBJ databases">
        <title>Verminephrobacter genomes.</title>
        <authorList>
            <person name="Lund M.B."/>
        </authorList>
    </citation>
    <scope>NUCLEOTIDE SEQUENCE [LARGE SCALE GENOMIC DNA]</scope>
    <source>
        <strain evidence="3">AtM5-05</strain>
    </source>
</reference>
<dbReference type="CDD" id="cd16328">
    <property type="entry name" value="RseA_N"/>
    <property type="match status" value="1"/>
</dbReference>
<dbReference type="EMBL" id="QZCW01000001">
    <property type="protein sequence ID" value="MCW5320415.1"/>
    <property type="molecule type" value="Genomic_DNA"/>
</dbReference>
<dbReference type="Proteomes" id="UP001208935">
    <property type="component" value="Unassembled WGS sequence"/>
</dbReference>
<evidence type="ECO:0000313" key="3">
    <source>
        <dbReference type="Proteomes" id="UP001208935"/>
    </source>
</evidence>
<dbReference type="InterPro" id="IPR052383">
    <property type="entry name" value="Anti-sigma-E_RseA-like"/>
</dbReference>
<dbReference type="PANTHER" id="PTHR38104:SF1">
    <property type="entry name" value="ANTI-SIGMA-E FACTOR RSEA"/>
    <property type="match status" value="1"/>
</dbReference>
<comment type="caution">
    <text evidence="2">The sequence shown here is derived from an EMBL/GenBank/DDBJ whole genome shotgun (WGS) entry which is preliminary data.</text>
</comment>
<organism evidence="2 3">
    <name type="scientific">Verminephrobacter aporrectodeae subsp. tuberculatae</name>
    <dbReference type="NCBI Taxonomy" id="1110392"/>
    <lineage>
        <taxon>Bacteria</taxon>
        <taxon>Pseudomonadati</taxon>
        <taxon>Pseudomonadota</taxon>
        <taxon>Betaproteobacteria</taxon>
        <taxon>Burkholderiales</taxon>
        <taxon>Comamonadaceae</taxon>
        <taxon>Verminephrobacter</taxon>
    </lineage>
</organism>
<dbReference type="PANTHER" id="PTHR38104">
    <property type="match status" value="1"/>
</dbReference>
<dbReference type="Gene3D" id="1.10.10.880">
    <property type="entry name" value="Anti sigma-E protein RseA, N-terminal domain"/>
    <property type="match status" value="1"/>
</dbReference>
<evidence type="ECO:0000313" key="2">
    <source>
        <dbReference type="EMBL" id="MCW5320415.1"/>
    </source>
</evidence>
<dbReference type="SUPFAM" id="SSF89069">
    <property type="entry name" value="N-terminal, cytoplasmic domain of anti-sigmaE factor RseA"/>
    <property type="match status" value="1"/>
</dbReference>